<dbReference type="NCBIfam" id="TIGR00728">
    <property type="entry name" value="OPT_sfam"/>
    <property type="match status" value="1"/>
</dbReference>
<dbReference type="GO" id="GO:0016020">
    <property type="term" value="C:membrane"/>
    <property type="evidence" value="ECO:0007669"/>
    <property type="project" value="UniProtKB-SubCell"/>
</dbReference>
<feature type="transmembrane region" description="Helical" evidence="9">
    <location>
        <begin position="564"/>
        <end position="582"/>
    </location>
</feature>
<dbReference type="AlphaFoldDB" id="A0A9P8NZ89"/>
<feature type="transmembrane region" description="Helical" evidence="9">
    <location>
        <begin position="186"/>
        <end position="208"/>
    </location>
</feature>
<evidence type="ECO:0000313" key="11">
    <source>
        <dbReference type="Proteomes" id="UP000769157"/>
    </source>
</evidence>
<dbReference type="PANTHER" id="PTHR22601">
    <property type="entry name" value="ISP4 LIKE PROTEIN"/>
    <property type="match status" value="1"/>
</dbReference>
<dbReference type="OrthoDB" id="9986677at2759"/>
<dbReference type="Pfam" id="PF03169">
    <property type="entry name" value="OPT"/>
    <property type="match status" value="1"/>
</dbReference>
<evidence type="ECO:0000256" key="9">
    <source>
        <dbReference type="SAM" id="Phobius"/>
    </source>
</evidence>
<reference evidence="10" key="1">
    <citation type="journal article" date="2021" name="Open Biol.">
        <title>Shared evolutionary footprints suggest mitochondrial oxidative damage underlies multiple complex I losses in fungi.</title>
        <authorList>
            <person name="Schikora-Tamarit M.A."/>
            <person name="Marcet-Houben M."/>
            <person name="Nosek J."/>
            <person name="Gabaldon T."/>
        </authorList>
    </citation>
    <scope>NUCLEOTIDE SEQUENCE</scope>
    <source>
        <strain evidence="10">CBS6075</strain>
    </source>
</reference>
<evidence type="ECO:0000256" key="7">
    <source>
        <dbReference type="ARBA" id="ARBA00022989"/>
    </source>
</evidence>
<keyword evidence="11" id="KW-1185">Reference proteome</keyword>
<evidence type="ECO:0000256" key="5">
    <source>
        <dbReference type="ARBA" id="ARBA00022856"/>
    </source>
</evidence>
<keyword evidence="7 9" id="KW-1133">Transmembrane helix</keyword>
<evidence type="ECO:0000256" key="3">
    <source>
        <dbReference type="ARBA" id="ARBA00022448"/>
    </source>
</evidence>
<sequence length="808" mass="91149">MPIQGQYGYVGLENDVRSIPSNVTVTREKSLEKADEIAYQTQDLQEVDIKFGEDVFDGLQFKNNRDIVEKVVDSSDDPTMKVWTVRSVVIGAGLAIFGGVLQCMFYFKPQTIVVSGVFLMLIAHVIGEFWAKVLPTKGYFRYINPGPWNKKELTFSTIMAGSASSCALAIEVLAVQKLWYNSSLNAGLGIFLTFSSQLIGYALVGMGLKKALLYPSEMFYPNSIPMVATIHTLHNNKEKTKKQLRYFYYFFLATFLFEIFPEWVFPWLIGFSIPCLANPHSANVSRIFGGTNGNEGLGFLSICFDWNYVAGTGSPLTIPLDATVNNLFGYFLCIAVFSGVYWGNVWKSKNFPFLSQSLYYEESEPGNYLVYNQTAILTNNIFDPEKFAEQGTPYMTGTYVVYLIATNLSVGATFTHMLLFHRKELGPAFYWIKSIKDKLLNFKELFTVENLKFWKLANRDPRLNSDGTLPEVFNDSHMRAMLRYKEVPTWWYALLFVLAFMVALICLYKADSGLPWYMLIFALALAYPMTLFLGSLVGIFGFGGTQMQTVIQMIGGFSMPKQSPLANMYFTLYGYNSVGQAFSLLSDLKMGHYVKLPPKDTFAAQLIGTVIGSIFNYIMMNQIVDEQFDLLKDIQSTSAIWSGQNVQQYNTQGIAWGALAKELFVIGKTYYIVPLSLVIGFGLPLPFYLAHRLRPTWRFDTIKTPVLVWYVGWLCVGVNSSITTYFIAAFISQFYFKKYRPNYFRKYNYIVAAALIGGAQVAVFVISFAVGGAGGPNSNHSFPRWWGNLNGATGIDENYDHCKFTNYG</sequence>
<gene>
    <name evidence="10" type="ORF">OGAPHI_005475</name>
</gene>
<organism evidence="10 11">
    <name type="scientific">Ogataea philodendri</name>
    <dbReference type="NCBI Taxonomy" id="1378263"/>
    <lineage>
        <taxon>Eukaryota</taxon>
        <taxon>Fungi</taxon>
        <taxon>Dikarya</taxon>
        <taxon>Ascomycota</taxon>
        <taxon>Saccharomycotina</taxon>
        <taxon>Pichiomycetes</taxon>
        <taxon>Pichiales</taxon>
        <taxon>Pichiaceae</taxon>
        <taxon>Ogataea</taxon>
    </lineage>
</organism>
<feature type="transmembrane region" description="Helical" evidence="9">
    <location>
        <begin position="516"/>
        <end position="543"/>
    </location>
</feature>
<feature type="transmembrane region" description="Helical" evidence="9">
    <location>
        <begin position="710"/>
        <end position="735"/>
    </location>
</feature>
<feature type="transmembrane region" description="Helical" evidence="9">
    <location>
        <begin position="602"/>
        <end position="619"/>
    </location>
</feature>
<evidence type="ECO:0000256" key="2">
    <source>
        <dbReference type="ARBA" id="ARBA00008807"/>
    </source>
</evidence>
<dbReference type="GO" id="GO:0015031">
    <property type="term" value="P:protein transport"/>
    <property type="evidence" value="ECO:0007669"/>
    <property type="project" value="UniProtKB-KW"/>
</dbReference>
<name>A0A9P8NZ89_9ASCO</name>
<feature type="transmembrane region" description="Helical" evidence="9">
    <location>
        <begin position="489"/>
        <end position="510"/>
    </location>
</feature>
<dbReference type="GO" id="GO:0035673">
    <property type="term" value="F:oligopeptide transmembrane transporter activity"/>
    <property type="evidence" value="ECO:0007669"/>
    <property type="project" value="InterPro"/>
</dbReference>
<keyword evidence="3" id="KW-0813">Transport</keyword>
<accession>A0A9P8NZ89</accession>
<keyword evidence="8 9" id="KW-0472">Membrane</keyword>
<keyword evidence="4 9" id="KW-0812">Transmembrane</keyword>
<comment type="subcellular location">
    <subcellularLocation>
        <location evidence="1">Membrane</location>
        <topology evidence="1">Multi-pass membrane protein</topology>
    </subcellularLocation>
</comment>
<evidence type="ECO:0000313" key="10">
    <source>
        <dbReference type="EMBL" id="KAH3662227.1"/>
    </source>
</evidence>
<evidence type="ECO:0000256" key="1">
    <source>
        <dbReference type="ARBA" id="ARBA00004141"/>
    </source>
</evidence>
<feature type="transmembrane region" description="Helical" evidence="9">
    <location>
        <begin position="327"/>
        <end position="346"/>
    </location>
</feature>
<dbReference type="InterPro" id="IPR004648">
    <property type="entry name" value="Oligpept_transpt"/>
</dbReference>
<proteinExistence type="inferred from homology"/>
<evidence type="ECO:0000256" key="8">
    <source>
        <dbReference type="ARBA" id="ARBA00023136"/>
    </source>
</evidence>
<dbReference type="GeneID" id="70237439"/>
<reference evidence="10" key="2">
    <citation type="submission" date="2021-01" db="EMBL/GenBank/DDBJ databases">
        <authorList>
            <person name="Schikora-Tamarit M.A."/>
        </authorList>
    </citation>
    <scope>NUCLEOTIDE SEQUENCE</scope>
    <source>
        <strain evidence="10">CBS6075</strain>
    </source>
</reference>
<comment type="caution">
    <text evidence="10">The sequence shown here is derived from an EMBL/GenBank/DDBJ whole genome shotgun (WGS) entry which is preliminary data.</text>
</comment>
<keyword evidence="5" id="KW-0571">Peptide transport</keyword>
<dbReference type="RefSeq" id="XP_046059316.1">
    <property type="nucleotide sequence ID" value="XM_046206663.1"/>
</dbReference>
<evidence type="ECO:0000256" key="6">
    <source>
        <dbReference type="ARBA" id="ARBA00022927"/>
    </source>
</evidence>
<evidence type="ECO:0000256" key="4">
    <source>
        <dbReference type="ARBA" id="ARBA00022692"/>
    </source>
</evidence>
<protein>
    <recommendedName>
        <fullName evidence="12">Oligopeptide transporter</fullName>
    </recommendedName>
</protein>
<comment type="similarity">
    <text evidence="2">Belongs to the oligopeptide OPT transporter family.</text>
</comment>
<evidence type="ECO:0008006" key="12">
    <source>
        <dbReference type="Google" id="ProtNLM"/>
    </source>
</evidence>
<feature type="transmembrane region" description="Helical" evidence="9">
    <location>
        <begin position="747"/>
        <end position="770"/>
    </location>
</feature>
<feature type="transmembrane region" description="Helical" evidence="9">
    <location>
        <begin position="113"/>
        <end position="131"/>
    </location>
</feature>
<feature type="transmembrane region" description="Helical" evidence="9">
    <location>
        <begin position="246"/>
        <end position="269"/>
    </location>
</feature>
<dbReference type="EMBL" id="JAEUBE010000378">
    <property type="protein sequence ID" value="KAH3662227.1"/>
    <property type="molecule type" value="Genomic_DNA"/>
</dbReference>
<dbReference type="Proteomes" id="UP000769157">
    <property type="component" value="Unassembled WGS sequence"/>
</dbReference>
<feature type="transmembrane region" description="Helical" evidence="9">
    <location>
        <begin position="88"/>
        <end position="107"/>
    </location>
</feature>
<keyword evidence="6" id="KW-0653">Protein transport</keyword>
<feature type="transmembrane region" description="Helical" evidence="9">
    <location>
        <begin position="670"/>
        <end position="690"/>
    </location>
</feature>
<feature type="transmembrane region" description="Helical" evidence="9">
    <location>
        <begin position="152"/>
        <end position="174"/>
    </location>
</feature>
<dbReference type="InterPro" id="IPR004813">
    <property type="entry name" value="OPT"/>
</dbReference>